<dbReference type="Proteomes" id="UP000703038">
    <property type="component" value="Unassembled WGS sequence"/>
</dbReference>
<dbReference type="RefSeq" id="WP_204866434.1">
    <property type="nucleotide sequence ID" value="NZ_JAFBBK010000001.1"/>
</dbReference>
<organism evidence="2 3">
    <name type="scientific">Rhodococcoides corynebacterioides</name>
    <dbReference type="NCBI Taxonomy" id="53972"/>
    <lineage>
        <taxon>Bacteria</taxon>
        <taxon>Bacillati</taxon>
        <taxon>Actinomycetota</taxon>
        <taxon>Actinomycetes</taxon>
        <taxon>Mycobacteriales</taxon>
        <taxon>Nocardiaceae</taxon>
        <taxon>Rhodococcoides</taxon>
    </lineage>
</organism>
<evidence type="ECO:0000313" key="2">
    <source>
        <dbReference type="EMBL" id="MBM7413748.1"/>
    </source>
</evidence>
<reference evidence="2 3" key="1">
    <citation type="submission" date="2021-01" db="EMBL/GenBank/DDBJ databases">
        <title>Genomics of switchgrass bacterial isolates.</title>
        <authorList>
            <person name="Shade A."/>
        </authorList>
    </citation>
    <scope>NUCLEOTIDE SEQUENCE [LARGE SCALE GENOMIC DNA]</scope>
    <source>
        <strain evidence="2 3">PvP111</strain>
    </source>
</reference>
<evidence type="ECO:0000259" key="1">
    <source>
        <dbReference type="SMART" id="SM00858"/>
    </source>
</evidence>
<dbReference type="Pfam" id="PF08666">
    <property type="entry name" value="SAF"/>
    <property type="match status" value="1"/>
</dbReference>
<evidence type="ECO:0000313" key="3">
    <source>
        <dbReference type="Proteomes" id="UP000703038"/>
    </source>
</evidence>
<name>A0ABS2KPK3_9NOCA</name>
<comment type="caution">
    <text evidence="2">The sequence shown here is derived from an EMBL/GenBank/DDBJ whole genome shotgun (WGS) entry which is preliminary data.</text>
</comment>
<accession>A0ABS2KPK3</accession>
<proteinExistence type="predicted"/>
<protein>
    <recommendedName>
        <fullName evidence="1">SAF domain-containing protein</fullName>
    </recommendedName>
</protein>
<dbReference type="SMART" id="SM00858">
    <property type="entry name" value="SAF"/>
    <property type="match status" value="1"/>
</dbReference>
<feature type="domain" description="SAF" evidence="1">
    <location>
        <begin position="55"/>
        <end position="117"/>
    </location>
</feature>
<dbReference type="CDD" id="cd11614">
    <property type="entry name" value="SAF_CpaB_FlgA_like"/>
    <property type="match status" value="1"/>
</dbReference>
<keyword evidence="3" id="KW-1185">Reference proteome</keyword>
<dbReference type="InterPro" id="IPR013974">
    <property type="entry name" value="SAF"/>
</dbReference>
<gene>
    <name evidence="2" type="ORF">JOE42_000481</name>
</gene>
<dbReference type="Gene3D" id="3.90.1210.10">
    <property type="entry name" value="Antifreeze-like/N-acetylneuraminic acid synthase C-terminal domain"/>
    <property type="match status" value="1"/>
</dbReference>
<dbReference type="EMBL" id="JAFBBK010000001">
    <property type="protein sequence ID" value="MBM7413748.1"/>
    <property type="molecule type" value="Genomic_DNA"/>
</dbReference>
<sequence>MSPTVDHPLTARLFDRIPPLPPRLRSPAARRMLAAALVGLAVVSTYRTDPSRTEVSVVVTAADLAPGTSLTAADVTLTRVDSSLLADGTLRSVDDAVGRTVAGPVRSGEALTDVRLLGPRLASTTLPSGDARIVPIRLADPELAQLLRAGDVVDVVRAAPDDTSPSGVIAESATVVMVSAPSSGVSRRDQLVLVALRADDASAVAAASLSDALTVLLR</sequence>